<keyword evidence="2" id="KW-0326">Glycosidase</keyword>
<dbReference type="PANTHER" id="PTHR12304:SF4">
    <property type="entry name" value="URIDINE NUCLEOSIDASE"/>
    <property type="match status" value="1"/>
</dbReference>
<dbReference type="Gene3D" id="3.90.245.10">
    <property type="entry name" value="Ribonucleoside hydrolase-like"/>
    <property type="match status" value="1"/>
</dbReference>
<dbReference type="GO" id="GO:0008477">
    <property type="term" value="F:purine nucleosidase activity"/>
    <property type="evidence" value="ECO:0007669"/>
    <property type="project" value="TreeGrafter"/>
</dbReference>
<gene>
    <name evidence="4" type="ORF">H9901_00705</name>
</gene>
<dbReference type="InterPro" id="IPR023186">
    <property type="entry name" value="IUNH"/>
</dbReference>
<dbReference type="InterPro" id="IPR036452">
    <property type="entry name" value="Ribo_hydro-like"/>
</dbReference>
<keyword evidence="1 4" id="KW-0378">Hydrolase</keyword>
<protein>
    <submittedName>
        <fullName evidence="4">Nucleoside hydrolase</fullName>
    </submittedName>
</protein>
<dbReference type="Proteomes" id="UP000777303">
    <property type="component" value="Unassembled WGS sequence"/>
</dbReference>
<evidence type="ECO:0000256" key="1">
    <source>
        <dbReference type="ARBA" id="ARBA00022801"/>
    </source>
</evidence>
<dbReference type="InterPro" id="IPR001910">
    <property type="entry name" value="Inosine/uridine_hydrolase_dom"/>
</dbReference>
<proteinExistence type="predicted"/>
<dbReference type="SUPFAM" id="SSF53590">
    <property type="entry name" value="Nucleoside hydrolase"/>
    <property type="match status" value="1"/>
</dbReference>
<dbReference type="CDD" id="cd02650">
    <property type="entry name" value="nuc_hydro_CaPnhB"/>
    <property type="match status" value="1"/>
</dbReference>
<evidence type="ECO:0000313" key="4">
    <source>
        <dbReference type="EMBL" id="MBU3851222.1"/>
    </source>
</evidence>
<evidence type="ECO:0000313" key="5">
    <source>
        <dbReference type="Proteomes" id="UP000777303"/>
    </source>
</evidence>
<dbReference type="GO" id="GO:0006152">
    <property type="term" value="P:purine nucleoside catabolic process"/>
    <property type="evidence" value="ECO:0007669"/>
    <property type="project" value="TreeGrafter"/>
</dbReference>
<reference evidence="4" key="1">
    <citation type="journal article" date="2021" name="PeerJ">
        <title>Extensive microbial diversity within the chicken gut microbiome revealed by metagenomics and culture.</title>
        <authorList>
            <person name="Gilroy R."/>
            <person name="Ravi A."/>
            <person name="Getino M."/>
            <person name="Pursley I."/>
            <person name="Horton D.L."/>
            <person name="Alikhan N.F."/>
            <person name="Baker D."/>
            <person name="Gharbi K."/>
            <person name="Hall N."/>
            <person name="Watson M."/>
            <person name="Adriaenssens E.M."/>
            <person name="Foster-Nyarko E."/>
            <person name="Jarju S."/>
            <person name="Secka A."/>
            <person name="Antonio M."/>
            <person name="Oren A."/>
            <person name="Chaudhuri R.R."/>
            <person name="La Ragione R."/>
            <person name="Hildebrand F."/>
            <person name="Pallen M.J."/>
        </authorList>
    </citation>
    <scope>NUCLEOTIDE SEQUENCE</scope>
    <source>
        <strain evidence="4">F6-6636</strain>
    </source>
</reference>
<dbReference type="PANTHER" id="PTHR12304">
    <property type="entry name" value="INOSINE-URIDINE PREFERRING NUCLEOSIDE HYDROLASE"/>
    <property type="match status" value="1"/>
</dbReference>
<evidence type="ECO:0000256" key="2">
    <source>
        <dbReference type="ARBA" id="ARBA00023295"/>
    </source>
</evidence>
<dbReference type="GO" id="GO:0005829">
    <property type="term" value="C:cytosol"/>
    <property type="evidence" value="ECO:0007669"/>
    <property type="project" value="TreeGrafter"/>
</dbReference>
<evidence type="ECO:0000259" key="3">
    <source>
        <dbReference type="Pfam" id="PF01156"/>
    </source>
</evidence>
<comment type="caution">
    <text evidence="4">The sequence shown here is derived from an EMBL/GenBank/DDBJ whole genome shotgun (WGS) entry which is preliminary data.</text>
</comment>
<dbReference type="EMBL" id="JAHLFS010000010">
    <property type="protein sequence ID" value="MBU3851222.1"/>
    <property type="molecule type" value="Genomic_DNA"/>
</dbReference>
<dbReference type="AlphaFoldDB" id="A0A948X072"/>
<accession>A0A948X072</accession>
<dbReference type="Pfam" id="PF01156">
    <property type="entry name" value="IU_nuc_hydro"/>
    <property type="match status" value="1"/>
</dbReference>
<organism evidence="4 5">
    <name type="scientific">Candidatus Paralactobacillus gallistercoris</name>
    <dbReference type="NCBI Taxonomy" id="2838724"/>
    <lineage>
        <taxon>Bacteria</taxon>
        <taxon>Bacillati</taxon>
        <taxon>Bacillota</taxon>
        <taxon>Bacilli</taxon>
        <taxon>Lactobacillales</taxon>
        <taxon>Lactobacillaceae</taxon>
        <taxon>Lactobacillus</taxon>
    </lineage>
</organism>
<feature type="domain" description="Inosine/uridine-preferring nucleoside hydrolase" evidence="3">
    <location>
        <begin position="6"/>
        <end position="303"/>
    </location>
</feature>
<reference evidence="4" key="2">
    <citation type="submission" date="2021-04" db="EMBL/GenBank/DDBJ databases">
        <authorList>
            <person name="Gilroy R."/>
        </authorList>
    </citation>
    <scope>NUCLEOTIDE SEQUENCE</scope>
    <source>
        <strain evidence="4">F6-6636</strain>
    </source>
</reference>
<name>A0A948X072_9LACO</name>
<sequence>MSKKKIILDLDTGIDDSLALAYVIANPDADLVGVTSEYGNVHVELAAENSLKILELLHHPEIPVFIGESHASTKDSFEVLPTSQRIHGINGIGNIQLPTPKRQPEKTSAADFMVEAAHQYGKDLIIVPTGPMTNLALALEKEPHLPDLIGGVTFMGGALTVPGNITPVAEANINQDPEAANKVFHSRLPLTMIGLDVTHRAVLTKDDTAIWRMIGTPAATNFADMLDYYIDIYLANQAYVGGCALHDPLAAAVAIDPSFVTTIDLDLKVDLDEPYRARTIGDEMRIHNKPHTKVAVNLDVPYFIGIFMKYLGKLFQNTKEN</sequence>